<dbReference type="OrthoDB" id="4327547at2"/>
<evidence type="ECO:0000313" key="3">
    <source>
        <dbReference type="EMBL" id="OIJ64905.1"/>
    </source>
</evidence>
<protein>
    <recommendedName>
        <fullName evidence="2">YcxB-like C-terminal domain-containing protein</fullName>
    </recommendedName>
</protein>
<keyword evidence="1" id="KW-0472">Membrane</keyword>
<dbReference type="Pfam" id="PF14317">
    <property type="entry name" value="YcxB"/>
    <property type="match status" value="1"/>
</dbReference>
<dbReference type="STRING" id="1428628.WN71_026365"/>
<feature type="transmembrane region" description="Helical" evidence="1">
    <location>
        <begin position="42"/>
        <end position="62"/>
    </location>
</feature>
<name>A0A1J4NR35_9ACTN</name>
<keyword evidence="4" id="KW-1185">Reference proteome</keyword>
<dbReference type="InterPro" id="IPR025588">
    <property type="entry name" value="YcxB-like_C"/>
</dbReference>
<accession>A0A1J4NR35</accession>
<keyword evidence="1" id="KW-0812">Transmembrane</keyword>
<evidence type="ECO:0000313" key="4">
    <source>
        <dbReference type="Proteomes" id="UP000034196"/>
    </source>
</evidence>
<dbReference type="RefSeq" id="WP_052743244.1">
    <property type="nucleotide sequence ID" value="NZ_LAVA02000068.1"/>
</dbReference>
<feature type="domain" description="YcxB-like C-terminal" evidence="2">
    <location>
        <begin position="107"/>
        <end position="169"/>
    </location>
</feature>
<feature type="transmembrane region" description="Helical" evidence="1">
    <location>
        <begin position="68"/>
        <end position="84"/>
    </location>
</feature>
<dbReference type="EMBL" id="LAVA02000068">
    <property type="protein sequence ID" value="OIJ64905.1"/>
    <property type="molecule type" value="Genomic_DNA"/>
</dbReference>
<gene>
    <name evidence="3" type="ORF">WN71_026365</name>
</gene>
<organism evidence="3 4">
    <name type="scientific">Streptomyces mangrovisoli</name>
    <dbReference type="NCBI Taxonomy" id="1428628"/>
    <lineage>
        <taxon>Bacteria</taxon>
        <taxon>Bacillati</taxon>
        <taxon>Actinomycetota</taxon>
        <taxon>Actinomycetes</taxon>
        <taxon>Kitasatosporales</taxon>
        <taxon>Streptomycetaceae</taxon>
        <taxon>Streptomyces</taxon>
    </lineage>
</organism>
<evidence type="ECO:0000259" key="2">
    <source>
        <dbReference type="Pfam" id="PF14317"/>
    </source>
</evidence>
<dbReference type="AlphaFoldDB" id="A0A1J4NR35"/>
<dbReference type="Proteomes" id="UP000034196">
    <property type="component" value="Unassembled WGS sequence"/>
</dbReference>
<comment type="caution">
    <text evidence="3">The sequence shown here is derived from an EMBL/GenBank/DDBJ whole genome shotgun (WGS) entry which is preliminary data.</text>
</comment>
<proteinExistence type="predicted"/>
<sequence>MVMDMGRDAEQAAVELEFQPVVKDFSGLLKERRRITKAGRRSLWVAPLVMLIGVAEIAGSLAGQDTSVPVACGLLAGSVAMWFMPHLQGRAFQRLAARNGVMRTVVTDDGVTVSNANTTTTVRWPAQPRYRETADLFVMFSDDKNASCFTVLPKRGLADPADADRLRAIFDRHLARI</sequence>
<keyword evidence="1" id="KW-1133">Transmembrane helix</keyword>
<reference evidence="3" key="1">
    <citation type="submission" date="2016-10" db="EMBL/GenBank/DDBJ databases">
        <title>Genome sequence of Streptomyces mangrovisoli MUSC 149.</title>
        <authorList>
            <person name="Lee L.-H."/>
            <person name="Ser H.-L."/>
        </authorList>
    </citation>
    <scope>NUCLEOTIDE SEQUENCE [LARGE SCALE GENOMIC DNA]</scope>
    <source>
        <strain evidence="3">MUSC 149</strain>
    </source>
</reference>
<evidence type="ECO:0000256" key="1">
    <source>
        <dbReference type="SAM" id="Phobius"/>
    </source>
</evidence>